<accession>A0A2J8QLT8</accession>
<dbReference type="EMBL" id="NBAG03000028">
    <property type="protein sequence ID" value="PNI97244.1"/>
    <property type="molecule type" value="Genomic_DNA"/>
</dbReference>
<sequence>MPPCSGGDGSTPPGPSLRDRDCPAQSAEYPRDRLDPRSGSPSEASSPPFLRRAPVNWYQEKAQVFLWHQLVSGSTTLLCLWKQPFHVSAFPVTMSLAFRQ</sequence>
<gene>
    <name evidence="2" type="ORF">CK820_G0024813</name>
</gene>
<dbReference type="AlphaFoldDB" id="A0A2J8QLT8"/>
<comment type="caution">
    <text evidence="2">The sequence shown here is derived from an EMBL/GenBank/DDBJ whole genome shotgun (WGS) entry which is preliminary data.</text>
</comment>
<evidence type="ECO:0000256" key="1">
    <source>
        <dbReference type="SAM" id="MobiDB-lite"/>
    </source>
</evidence>
<evidence type="ECO:0000313" key="2">
    <source>
        <dbReference type="EMBL" id="PNI97244.1"/>
    </source>
</evidence>
<proteinExistence type="predicted"/>
<protein>
    <submittedName>
        <fullName evidence="2">HSP90AA1 isoform 1</fullName>
    </submittedName>
</protein>
<name>A0A2J8QLT8_PANTR</name>
<feature type="non-terminal residue" evidence="2">
    <location>
        <position position="100"/>
    </location>
</feature>
<organism evidence="2">
    <name type="scientific">Pan troglodytes</name>
    <name type="common">Chimpanzee</name>
    <dbReference type="NCBI Taxonomy" id="9598"/>
    <lineage>
        <taxon>Eukaryota</taxon>
        <taxon>Metazoa</taxon>
        <taxon>Chordata</taxon>
        <taxon>Craniata</taxon>
        <taxon>Vertebrata</taxon>
        <taxon>Euteleostomi</taxon>
        <taxon>Mammalia</taxon>
        <taxon>Eutheria</taxon>
        <taxon>Euarchontoglires</taxon>
        <taxon>Primates</taxon>
        <taxon>Haplorrhini</taxon>
        <taxon>Catarrhini</taxon>
        <taxon>Hominidae</taxon>
        <taxon>Pan</taxon>
    </lineage>
</organism>
<feature type="region of interest" description="Disordered" evidence="1">
    <location>
        <begin position="1"/>
        <end position="49"/>
    </location>
</feature>
<reference evidence="2" key="1">
    <citation type="submission" date="2017-12" db="EMBL/GenBank/DDBJ databases">
        <title>High-resolution comparative analysis of great ape genomes.</title>
        <authorList>
            <person name="Pollen A."/>
            <person name="Hastie A."/>
            <person name="Hormozdiari F."/>
            <person name="Dougherty M."/>
            <person name="Liu R."/>
            <person name="Chaisson M."/>
            <person name="Hoppe E."/>
            <person name="Hill C."/>
            <person name="Pang A."/>
            <person name="Hillier L."/>
            <person name="Baker C."/>
            <person name="Armstrong J."/>
            <person name="Shendure J."/>
            <person name="Paten B."/>
            <person name="Wilson R."/>
            <person name="Chao H."/>
            <person name="Schneider V."/>
            <person name="Ventura M."/>
            <person name="Kronenberg Z."/>
            <person name="Murali S."/>
            <person name="Gordon D."/>
            <person name="Cantsilieris S."/>
            <person name="Munson K."/>
            <person name="Nelson B."/>
            <person name="Raja A."/>
            <person name="Underwood J."/>
            <person name="Diekhans M."/>
            <person name="Fiddes I."/>
            <person name="Haussler D."/>
            <person name="Eichler E."/>
        </authorList>
    </citation>
    <scope>NUCLEOTIDE SEQUENCE [LARGE SCALE GENOMIC DNA]</scope>
    <source>
        <strain evidence="2">Yerkes chimp pedigree #C0471</strain>
    </source>
</reference>